<dbReference type="PANTHER" id="PTHR43130:SF3">
    <property type="entry name" value="HTH-TYPE TRANSCRIPTIONAL REGULATOR RV1931C"/>
    <property type="match status" value="1"/>
</dbReference>
<dbReference type="InterPro" id="IPR009057">
    <property type="entry name" value="Homeodomain-like_sf"/>
</dbReference>
<evidence type="ECO:0000256" key="1">
    <source>
        <dbReference type="ARBA" id="ARBA00023015"/>
    </source>
</evidence>
<dbReference type="PROSITE" id="PS01124">
    <property type="entry name" value="HTH_ARAC_FAMILY_2"/>
    <property type="match status" value="1"/>
</dbReference>
<evidence type="ECO:0000313" key="6">
    <source>
        <dbReference type="Proteomes" id="UP000268048"/>
    </source>
</evidence>
<accession>A0A3G7TUJ3</accession>
<keyword evidence="1" id="KW-0805">Transcription regulation</keyword>
<evidence type="ECO:0000256" key="2">
    <source>
        <dbReference type="ARBA" id="ARBA00023125"/>
    </source>
</evidence>
<dbReference type="SMART" id="SM00342">
    <property type="entry name" value="HTH_ARAC"/>
    <property type="match status" value="1"/>
</dbReference>
<reference evidence="5 6" key="1">
    <citation type="submission" date="2018-03" db="EMBL/GenBank/DDBJ databases">
        <title>Diversity of phytobeneficial traits revealed by whole-genome analysis of worldwide-isolated phenazine-producing Pseudomonas spp.</title>
        <authorList>
            <person name="Biessy A."/>
            <person name="Novinscak A."/>
            <person name="Blom J."/>
            <person name="Leger G."/>
            <person name="Thomashow L.S."/>
            <person name="Cazorla F.M."/>
            <person name="Josic D."/>
            <person name="Filion M."/>
        </authorList>
    </citation>
    <scope>NUCLEOTIDE SEQUENCE [LARGE SCALE GENOMIC DNA]</scope>
    <source>
        <strain evidence="5 6">B25</strain>
    </source>
</reference>
<dbReference type="GO" id="GO:0003700">
    <property type="term" value="F:DNA-binding transcription factor activity"/>
    <property type="evidence" value="ECO:0007669"/>
    <property type="project" value="InterPro"/>
</dbReference>
<keyword evidence="3" id="KW-0804">Transcription</keyword>
<dbReference type="GO" id="GO:0009893">
    <property type="term" value="P:positive regulation of metabolic process"/>
    <property type="evidence" value="ECO:0007669"/>
    <property type="project" value="UniProtKB-ARBA"/>
</dbReference>
<dbReference type="SUPFAM" id="SSF46689">
    <property type="entry name" value="Homeodomain-like"/>
    <property type="match status" value="2"/>
</dbReference>
<protein>
    <submittedName>
        <fullName evidence="5">Transcriptional regulator, AraC family</fullName>
    </submittedName>
</protein>
<dbReference type="InterPro" id="IPR018062">
    <property type="entry name" value="HTH_AraC-typ_CS"/>
</dbReference>
<dbReference type="EMBL" id="CP027753">
    <property type="protein sequence ID" value="AZE49956.1"/>
    <property type="molecule type" value="Genomic_DNA"/>
</dbReference>
<dbReference type="AlphaFoldDB" id="A0A3G7TUJ3"/>
<evidence type="ECO:0000256" key="3">
    <source>
        <dbReference type="ARBA" id="ARBA00023163"/>
    </source>
</evidence>
<keyword evidence="2" id="KW-0238">DNA-binding</keyword>
<dbReference type="InterPro" id="IPR029062">
    <property type="entry name" value="Class_I_gatase-like"/>
</dbReference>
<sequence>MPQTARTVHVLTFANAQVLDVTGPLQVFASANDLARHKGLPLPYAVNVIAAGDGPVTTSAGLALLAEPLPAPGTPCDTLVIAGGWGVYAAAEDPALVAWVRQQAALARRVASVCTGAFLLAASGWLDGRRVVTHWTRCEQLARQYPQLRVEANPIFINEGPVWTSAGVTAGIDLALALVEADLGHAMALDVARQLVVFLKRPGGQSQFSATLALQKQGSRFDDLHAWIAENLGRELNIPALAERAGMSERSFVRHYRADTGQTPARAIEQIRVESARRLLGDSGVAIKRIAVQCGFGSEETLRRSFLRVVGVTPQAYRERFSPEGESGFQ</sequence>
<dbReference type="PANTHER" id="PTHR43130">
    <property type="entry name" value="ARAC-FAMILY TRANSCRIPTIONAL REGULATOR"/>
    <property type="match status" value="1"/>
</dbReference>
<dbReference type="InterPro" id="IPR002818">
    <property type="entry name" value="DJ-1/PfpI"/>
</dbReference>
<dbReference type="SUPFAM" id="SSF52317">
    <property type="entry name" value="Class I glutamine amidotransferase-like"/>
    <property type="match status" value="1"/>
</dbReference>
<name>A0A3G7TUJ3_9PSED</name>
<dbReference type="Pfam" id="PF01965">
    <property type="entry name" value="DJ-1_PfpI"/>
    <property type="match status" value="1"/>
</dbReference>
<dbReference type="RefSeq" id="WP_124321534.1">
    <property type="nucleotide sequence ID" value="NZ_CP027753.1"/>
</dbReference>
<feature type="domain" description="HTH araC/xylS-type" evidence="4">
    <location>
        <begin position="222"/>
        <end position="320"/>
    </location>
</feature>
<organism evidence="5 6">
    <name type="scientific">Pseudomonas chlororaphis</name>
    <dbReference type="NCBI Taxonomy" id="587753"/>
    <lineage>
        <taxon>Bacteria</taxon>
        <taxon>Pseudomonadati</taxon>
        <taxon>Pseudomonadota</taxon>
        <taxon>Gammaproteobacteria</taxon>
        <taxon>Pseudomonadales</taxon>
        <taxon>Pseudomonadaceae</taxon>
        <taxon>Pseudomonas</taxon>
    </lineage>
</organism>
<dbReference type="Pfam" id="PF12833">
    <property type="entry name" value="HTH_18"/>
    <property type="match status" value="1"/>
</dbReference>
<gene>
    <name evidence="5" type="ORF">C4K04_4292</name>
</gene>
<dbReference type="GO" id="GO:0043565">
    <property type="term" value="F:sequence-specific DNA binding"/>
    <property type="evidence" value="ECO:0007669"/>
    <property type="project" value="InterPro"/>
</dbReference>
<dbReference type="CDD" id="cd03137">
    <property type="entry name" value="GATase1_AraC_1"/>
    <property type="match status" value="1"/>
</dbReference>
<dbReference type="PROSITE" id="PS00041">
    <property type="entry name" value="HTH_ARAC_FAMILY_1"/>
    <property type="match status" value="1"/>
</dbReference>
<proteinExistence type="predicted"/>
<dbReference type="Gene3D" id="1.10.10.60">
    <property type="entry name" value="Homeodomain-like"/>
    <property type="match status" value="1"/>
</dbReference>
<dbReference type="InterPro" id="IPR052158">
    <property type="entry name" value="INH-QAR"/>
</dbReference>
<dbReference type="Proteomes" id="UP000268048">
    <property type="component" value="Chromosome"/>
</dbReference>
<evidence type="ECO:0000313" key="5">
    <source>
        <dbReference type="EMBL" id="AZE49956.1"/>
    </source>
</evidence>
<dbReference type="InterPro" id="IPR018060">
    <property type="entry name" value="HTH_AraC"/>
</dbReference>
<evidence type="ECO:0000259" key="4">
    <source>
        <dbReference type="PROSITE" id="PS01124"/>
    </source>
</evidence>
<dbReference type="Gene3D" id="3.40.50.880">
    <property type="match status" value="1"/>
</dbReference>